<dbReference type="RefSeq" id="WP_249297677.1">
    <property type="nucleotide sequence ID" value="NZ_JACRSX010000005.1"/>
</dbReference>
<gene>
    <name evidence="1" type="ORF">H8704_05915</name>
</gene>
<dbReference type="SUPFAM" id="SSF56112">
    <property type="entry name" value="Protein kinase-like (PK-like)"/>
    <property type="match status" value="1"/>
</dbReference>
<dbReference type="InterPro" id="IPR011009">
    <property type="entry name" value="Kinase-like_dom_sf"/>
</dbReference>
<dbReference type="PANTHER" id="PTHR39179:SF1">
    <property type="entry name" value="SPORE COAT PROTEIN I"/>
    <property type="match status" value="1"/>
</dbReference>
<keyword evidence="2" id="KW-1185">Reference proteome</keyword>
<proteinExistence type="predicted"/>
<name>A0ABR7N0M6_9FIRM</name>
<dbReference type="Gene3D" id="3.90.1200.10">
    <property type="match status" value="1"/>
</dbReference>
<protein>
    <recommendedName>
        <fullName evidence="3">Spore coat protein CotS family</fullName>
    </recommendedName>
</protein>
<sequence length="330" mass="39418">MEDKLEEIIRQYPCQVRSRRRTRGAFLLETDQGLRLLKECSASQARIEFEERVKEQLIRQGNLPVDHTYKNNREEYFTKDNYRNNWVMRQWYAGVECDMKDHPCVMRCAGHLGRLHALLELGGAEEGVYIQKESIRQEMERHNKEMKRVRSYIRGKKQKNEMEICLLEAFDIFYGQACLAQSLLQECGYEELWQKTLANGLVRHGSYTYHNVLFMGKDIATTNFDKAEIGIQVRDLYDLLRKAMEKNAWHPELGRCLIQTYDRERSMEDSEKTVLYAMLLYPEKYWKLVNFYYNSRKSWMSSKNLEKLLKIRGQEEQRTRFLKEVKGILM</sequence>
<reference evidence="1 2" key="1">
    <citation type="submission" date="2020-08" db="EMBL/GenBank/DDBJ databases">
        <title>Genome public.</title>
        <authorList>
            <person name="Liu C."/>
            <person name="Sun Q."/>
        </authorList>
    </citation>
    <scope>NUCLEOTIDE SEQUENCE [LARGE SCALE GENOMIC DNA]</scope>
    <source>
        <strain evidence="1 2">NSJ-37</strain>
    </source>
</reference>
<evidence type="ECO:0000313" key="2">
    <source>
        <dbReference type="Proteomes" id="UP000606193"/>
    </source>
</evidence>
<dbReference type="EMBL" id="JACRSX010000005">
    <property type="protein sequence ID" value="MBC8562168.1"/>
    <property type="molecule type" value="Genomic_DNA"/>
</dbReference>
<evidence type="ECO:0008006" key="3">
    <source>
        <dbReference type="Google" id="ProtNLM"/>
    </source>
</evidence>
<dbReference type="PANTHER" id="PTHR39179">
    <property type="entry name" value="SPORE COAT PROTEIN I"/>
    <property type="match status" value="1"/>
</dbReference>
<dbReference type="InterPro" id="IPR047175">
    <property type="entry name" value="CotS-like"/>
</dbReference>
<accession>A0ABR7N0M6</accession>
<evidence type="ECO:0000313" key="1">
    <source>
        <dbReference type="EMBL" id="MBC8562168.1"/>
    </source>
</evidence>
<organism evidence="1 2">
    <name type="scientific">Jutongia huaianensis</name>
    <dbReference type="NCBI Taxonomy" id="2763668"/>
    <lineage>
        <taxon>Bacteria</taxon>
        <taxon>Bacillati</taxon>
        <taxon>Bacillota</taxon>
        <taxon>Clostridia</taxon>
        <taxon>Lachnospirales</taxon>
        <taxon>Lachnospiraceae</taxon>
        <taxon>Jutongia</taxon>
    </lineage>
</organism>
<dbReference type="Proteomes" id="UP000606193">
    <property type="component" value="Unassembled WGS sequence"/>
</dbReference>
<comment type="caution">
    <text evidence="1">The sequence shown here is derived from an EMBL/GenBank/DDBJ whole genome shotgun (WGS) entry which is preliminary data.</text>
</comment>
<dbReference type="Gene3D" id="3.30.200.20">
    <property type="entry name" value="Phosphorylase Kinase, domain 1"/>
    <property type="match status" value="1"/>
</dbReference>